<gene>
    <name evidence="1" type="ORF">GT464_03100</name>
</gene>
<dbReference type="PANTHER" id="PTHR36848">
    <property type="entry name" value="DNA-BINDING PROTEIN (PUTATIVE SECRETED PROTEIN)-RELATED"/>
    <property type="match status" value="1"/>
</dbReference>
<accession>A0A6N9JH02</accession>
<dbReference type="AlphaFoldDB" id="A0A6N9JH02"/>
<dbReference type="InterPro" id="IPR053161">
    <property type="entry name" value="Ulvan_degrading_GH"/>
</dbReference>
<dbReference type="InterPro" id="IPR008979">
    <property type="entry name" value="Galactose-bd-like_sf"/>
</dbReference>
<dbReference type="InterPro" id="IPR029062">
    <property type="entry name" value="Class_I_gatase-like"/>
</dbReference>
<evidence type="ECO:0000313" key="2">
    <source>
        <dbReference type="Proteomes" id="UP000469380"/>
    </source>
</evidence>
<dbReference type="GO" id="GO:0016787">
    <property type="term" value="F:hydrolase activity"/>
    <property type="evidence" value="ECO:0007669"/>
    <property type="project" value="UniProtKB-KW"/>
</dbReference>
<protein>
    <submittedName>
        <fullName evidence="1">Glycoside hydrolase family 2</fullName>
    </submittedName>
</protein>
<dbReference type="SUPFAM" id="SSF49785">
    <property type="entry name" value="Galactose-binding domain-like"/>
    <property type="match status" value="1"/>
</dbReference>
<organism evidence="1 2">
    <name type="scientific">Collinsella aerofaciens</name>
    <dbReference type="NCBI Taxonomy" id="74426"/>
    <lineage>
        <taxon>Bacteria</taxon>
        <taxon>Bacillati</taxon>
        <taxon>Actinomycetota</taxon>
        <taxon>Coriobacteriia</taxon>
        <taxon>Coriobacteriales</taxon>
        <taxon>Coriobacteriaceae</taxon>
        <taxon>Collinsella</taxon>
    </lineage>
</organism>
<proteinExistence type="predicted"/>
<dbReference type="EMBL" id="WWSR01000004">
    <property type="protein sequence ID" value="MZJ38944.1"/>
    <property type="molecule type" value="Genomic_DNA"/>
</dbReference>
<comment type="caution">
    <text evidence="1">The sequence shown here is derived from an EMBL/GenBank/DDBJ whole genome shotgun (WGS) entry which is preliminary data.</text>
</comment>
<dbReference type="Gene3D" id="2.60.120.260">
    <property type="entry name" value="Galactose-binding domain-like"/>
    <property type="match status" value="1"/>
</dbReference>
<dbReference type="Pfam" id="PF17132">
    <property type="entry name" value="Glyco_hydro_106"/>
    <property type="match status" value="1"/>
</dbReference>
<dbReference type="Proteomes" id="UP000469380">
    <property type="component" value="Unassembled WGS sequence"/>
</dbReference>
<name>A0A6N9JH02_9ACTN</name>
<reference evidence="1 2" key="1">
    <citation type="journal article" date="2019" name="Nat. Med.">
        <title>A library of human gut bacterial isolates paired with longitudinal multiomics data enables mechanistic microbiome research.</title>
        <authorList>
            <person name="Poyet M."/>
            <person name="Groussin M."/>
            <person name="Gibbons S.M."/>
            <person name="Avila-Pacheco J."/>
            <person name="Jiang X."/>
            <person name="Kearney S.M."/>
            <person name="Perrotta A.R."/>
            <person name="Berdy B."/>
            <person name="Zhao S."/>
            <person name="Lieberman T.D."/>
            <person name="Swanson P.K."/>
            <person name="Smith M."/>
            <person name="Roesemann S."/>
            <person name="Alexander J.E."/>
            <person name="Rich S.A."/>
            <person name="Livny J."/>
            <person name="Vlamakis H."/>
            <person name="Clish C."/>
            <person name="Bullock K."/>
            <person name="Deik A."/>
            <person name="Scott J."/>
            <person name="Pierce K.A."/>
            <person name="Xavier R.J."/>
            <person name="Alm E.J."/>
        </authorList>
    </citation>
    <scope>NUCLEOTIDE SEQUENCE [LARGE SCALE GENOMIC DNA]</scope>
    <source>
        <strain evidence="1 2">BIOML-A20</strain>
    </source>
</reference>
<dbReference type="RefSeq" id="WP_161160033.1">
    <property type="nucleotide sequence ID" value="NZ_WWSR01000004.1"/>
</dbReference>
<keyword evidence="1" id="KW-0378">Hydrolase</keyword>
<sequence length="866" mass="94413">MAAYFEQVLGGTYDNHVLPFLWLKGEARETITEYLEQIAGADIREVCLESRTHPDFCRDGWWSDLRFIIGECKRLGLKIWLLDDAHFPTGYANGALEGDDVDPALKKTVLKHRTITVVGPQPSTTIKLGNLMDPTERFVGAAAFDAAGAPLDLALTVEQGDDGTPARLRFDAPTGITTIELYVTSQKTGFRDEYINMVDAASCRVLIDAVYEPTFEHLGDEFGKTILGFFTDEPGFMNEKGTAPDDASTSSFIGRSDLALPWSDELARRLYDALGENWLAKLHGLWTREANGAQVRHAYMDLATQLYRSCFDEQIGDWCRAHGVMHIGHVIEDKSCHTRLGQGAGHYFRAVAGQDMAGVDVVINQLAPGIDRGRYSYFHGAWNMEFFTYALAKLGSSAARLDPKKQGRCMAEVFGAFGWHEGLREMKWIADHMLVRGINWFTPHAFSMAPFPDWDCPPHFYAHGNNPQWPHFGQLMRYMNRTATLLSEGAAARPVAILYHADAEWAGNAMPVERVAAELTRAQIDFDFVPAEAFEDEGRYEVSIADGMLAVNGCRYQAFVMPGASFIGAATAEEVRRMMAAGVTVLAADEVPGALYDADGAADLDGLTATPLADVADALADAGLQTVVTDRPQPWLRALRYKRAGETYVMLVNEHPRESICCTVALARGERLCGTRLDLLNGTEPVAFDGALELAPFESCVVVLGTGDEVGLDDGANTNADDAVCLSIDGPWTVALSPAGSDGTFGEPQKLEQLCDLTAEQFAGICGTFHYRTSFELTDDLAHTAIDLGDVYEVATLTLDGQTLGTRICPPYRFATGALAAGTHELTIDVINTLDHAIPDIFALTEPVAPSGVLGPVTLLGQNLPK</sequence>
<evidence type="ECO:0000313" key="1">
    <source>
        <dbReference type="EMBL" id="MZJ38944.1"/>
    </source>
</evidence>
<dbReference type="PANTHER" id="PTHR36848:SF2">
    <property type="entry name" value="SECRETED PROTEIN"/>
    <property type="match status" value="1"/>
</dbReference>
<dbReference type="Gene3D" id="3.40.50.880">
    <property type="match status" value="1"/>
</dbReference>